<dbReference type="InterPro" id="IPR008995">
    <property type="entry name" value="Mo/tungstate-bd_C_term_dom"/>
</dbReference>
<protein>
    <recommendedName>
        <fullName evidence="4">ABC-type quaternary amine transporter</fullName>
        <ecNumber evidence="4">7.6.2.9</ecNumber>
    </recommendedName>
</protein>
<dbReference type="PROSITE" id="PS50893">
    <property type="entry name" value="ABC_TRANSPORTER_2"/>
    <property type="match status" value="1"/>
</dbReference>
<dbReference type="KEGG" id="ajg:KKR91_01475"/>
<dbReference type="Proteomes" id="UP000676885">
    <property type="component" value="Chromosome"/>
</dbReference>
<feature type="domain" description="ABC transporter" evidence="5">
    <location>
        <begin position="13"/>
        <end position="245"/>
    </location>
</feature>
<dbReference type="InterPro" id="IPR050093">
    <property type="entry name" value="ABC_SmlMolc_Importer"/>
</dbReference>
<dbReference type="SMART" id="SM00382">
    <property type="entry name" value="AAA"/>
    <property type="match status" value="1"/>
</dbReference>
<evidence type="ECO:0000256" key="2">
    <source>
        <dbReference type="ARBA" id="ARBA00022741"/>
    </source>
</evidence>
<dbReference type="AlphaFoldDB" id="A0A975QZX6"/>
<dbReference type="InterPro" id="IPR003593">
    <property type="entry name" value="AAA+_ATPase"/>
</dbReference>
<evidence type="ECO:0000313" key="6">
    <source>
        <dbReference type="EMBL" id="QWC10355.1"/>
    </source>
</evidence>
<keyword evidence="2" id="KW-0547">Nucleotide-binding</keyword>
<dbReference type="InterPro" id="IPR017871">
    <property type="entry name" value="ABC_transporter-like_CS"/>
</dbReference>
<dbReference type="InterPro" id="IPR003439">
    <property type="entry name" value="ABC_transporter-like_ATP-bd"/>
</dbReference>
<evidence type="ECO:0000256" key="1">
    <source>
        <dbReference type="ARBA" id="ARBA00022448"/>
    </source>
</evidence>
<organism evidence="6 7">
    <name type="scientific">Arthrobacter jiangjiafuii</name>
    <dbReference type="NCBI Taxonomy" id="2817475"/>
    <lineage>
        <taxon>Bacteria</taxon>
        <taxon>Bacillati</taxon>
        <taxon>Actinomycetota</taxon>
        <taxon>Actinomycetes</taxon>
        <taxon>Micrococcales</taxon>
        <taxon>Micrococcaceae</taxon>
        <taxon>Arthrobacter</taxon>
    </lineage>
</organism>
<dbReference type="EC" id="7.6.2.9" evidence="4"/>
<sequence>MITSTSTTRSPGIEFRNVTVRGSGGVVILEDLTLSVGRGEVVALLGPSGAGKTTALRAVAGFAEPSAGQILLSGKDVTHCEPRERGIGMVVQNYALFPHMTVAENVAFGLKTRKIPRREIAVRVGEALEMVGMADKADRHPRTLSGGQQQRIAIARALAPRPEVLLFDEPLSALDAQLRQGMLAELGRLHRELPDVTMLYVTHGQNEALTLADRIAVMANSRLVEYGTAEKLYRDPEFEFTARFLGSSNVLPVTISSATEALLPGHPELLKIAPTVQAAELTAKLSLRPHRVILLAAGERAENELEMQVEEIQWRGSTHLIAGRVAGQPFAVEALELAELPHPGTTVRIGFAAADAVMLRAETRNSEGVVVALPTGSDTAADTMATGHPAGLGSLAVAS</sequence>
<keyword evidence="1" id="KW-0813">Transport</keyword>
<keyword evidence="3 6" id="KW-0067">ATP-binding</keyword>
<dbReference type="EMBL" id="CP076022">
    <property type="protein sequence ID" value="QWC10355.1"/>
    <property type="molecule type" value="Genomic_DNA"/>
</dbReference>
<dbReference type="Gene3D" id="3.40.50.300">
    <property type="entry name" value="P-loop containing nucleotide triphosphate hydrolases"/>
    <property type="match status" value="1"/>
</dbReference>
<dbReference type="PANTHER" id="PTHR42781">
    <property type="entry name" value="SPERMIDINE/PUTRESCINE IMPORT ATP-BINDING PROTEIN POTA"/>
    <property type="match status" value="1"/>
</dbReference>
<gene>
    <name evidence="6" type="ORF">KKR91_01475</name>
</gene>
<dbReference type="InterPro" id="IPR027417">
    <property type="entry name" value="P-loop_NTPase"/>
</dbReference>
<keyword evidence="7" id="KW-1185">Reference proteome</keyword>
<evidence type="ECO:0000259" key="5">
    <source>
        <dbReference type="PROSITE" id="PS50893"/>
    </source>
</evidence>
<reference evidence="6 7" key="1">
    <citation type="submission" date="2021-05" db="EMBL/GenBank/DDBJ databases">
        <title>Novel species in genus Arthrobacter.</title>
        <authorList>
            <person name="Zhang G."/>
        </authorList>
    </citation>
    <scope>NUCLEOTIDE SEQUENCE [LARGE SCALE GENOMIC DNA]</scope>
    <source>
        <strain evidence="7">zg-ZUI227</strain>
    </source>
</reference>
<name>A0A975QZX6_9MICC</name>
<dbReference type="PROSITE" id="PS00211">
    <property type="entry name" value="ABC_TRANSPORTER_1"/>
    <property type="match status" value="1"/>
</dbReference>
<dbReference type="SUPFAM" id="SSF52540">
    <property type="entry name" value="P-loop containing nucleoside triphosphate hydrolases"/>
    <property type="match status" value="1"/>
</dbReference>
<dbReference type="SUPFAM" id="SSF50331">
    <property type="entry name" value="MOP-like"/>
    <property type="match status" value="1"/>
</dbReference>
<dbReference type="FunFam" id="3.40.50.300:FF:000425">
    <property type="entry name" value="Probable ABC transporter, ATP-binding subunit"/>
    <property type="match status" value="1"/>
</dbReference>
<dbReference type="PANTHER" id="PTHR42781:SF4">
    <property type="entry name" value="SPERMIDINE_PUTRESCINE IMPORT ATP-BINDING PROTEIN POTA"/>
    <property type="match status" value="1"/>
</dbReference>
<accession>A0A975QZX6</accession>
<dbReference type="GO" id="GO:0043190">
    <property type="term" value="C:ATP-binding cassette (ABC) transporter complex"/>
    <property type="evidence" value="ECO:0007669"/>
    <property type="project" value="InterPro"/>
</dbReference>
<dbReference type="Pfam" id="PF08402">
    <property type="entry name" value="TOBE_2"/>
    <property type="match status" value="1"/>
</dbReference>
<dbReference type="RefSeq" id="WP_210231453.1">
    <property type="nucleotide sequence ID" value="NZ_CP076022.1"/>
</dbReference>
<evidence type="ECO:0000313" key="7">
    <source>
        <dbReference type="Proteomes" id="UP000676885"/>
    </source>
</evidence>
<dbReference type="GO" id="GO:0015418">
    <property type="term" value="F:ABC-type quaternary ammonium compound transporting activity"/>
    <property type="evidence" value="ECO:0007669"/>
    <property type="project" value="UniProtKB-EC"/>
</dbReference>
<dbReference type="GO" id="GO:0005524">
    <property type="term" value="F:ATP binding"/>
    <property type="evidence" value="ECO:0007669"/>
    <property type="project" value="UniProtKB-KW"/>
</dbReference>
<proteinExistence type="predicted"/>
<evidence type="ECO:0000256" key="3">
    <source>
        <dbReference type="ARBA" id="ARBA00022840"/>
    </source>
</evidence>
<dbReference type="InterPro" id="IPR013611">
    <property type="entry name" value="Transp-assoc_OB_typ2"/>
</dbReference>
<evidence type="ECO:0000256" key="4">
    <source>
        <dbReference type="ARBA" id="ARBA00066388"/>
    </source>
</evidence>
<dbReference type="Pfam" id="PF00005">
    <property type="entry name" value="ABC_tran"/>
    <property type="match status" value="1"/>
</dbReference>
<dbReference type="GO" id="GO:0016887">
    <property type="term" value="F:ATP hydrolysis activity"/>
    <property type="evidence" value="ECO:0007669"/>
    <property type="project" value="InterPro"/>
</dbReference>